<dbReference type="Gene3D" id="1.25.40.10">
    <property type="entry name" value="Tetratricopeptide repeat domain"/>
    <property type="match status" value="2"/>
</dbReference>
<evidence type="ECO:0000256" key="2">
    <source>
        <dbReference type="ARBA" id="ARBA00022803"/>
    </source>
</evidence>
<dbReference type="Proteomes" id="UP000238375">
    <property type="component" value="Unassembled WGS sequence"/>
</dbReference>
<dbReference type="SMART" id="SM00028">
    <property type="entry name" value="TPR"/>
    <property type="match status" value="3"/>
</dbReference>
<gene>
    <name evidence="4" type="ORF">CLV58_114124</name>
</gene>
<comment type="caution">
    <text evidence="4">The sequence shown here is derived from an EMBL/GenBank/DDBJ whole genome shotgun (WGS) entry which is preliminary data.</text>
</comment>
<dbReference type="Pfam" id="PF13432">
    <property type="entry name" value="TPR_16"/>
    <property type="match status" value="1"/>
</dbReference>
<evidence type="ECO:0000313" key="4">
    <source>
        <dbReference type="EMBL" id="PRY35539.1"/>
    </source>
</evidence>
<proteinExistence type="predicted"/>
<sequence>MEVALIGFLFVMYLIIRYYVVDHDTPADKDRKRFQKGIDLVVQRDYLNAHTYFDEAVRQNPKSALAYAYRGKCQLAQENHHSAIFDLTQALSRDNTLADCYLDRGIAYYQLENFSEAFREFDKAVWHFRDEKPDAYRWRALARIQVRQLPQAENDLRRAVLLGDENSFHLLLQPPFTRPVYHRK</sequence>
<dbReference type="PANTHER" id="PTHR44858">
    <property type="entry name" value="TETRATRICOPEPTIDE REPEAT PROTEIN 6"/>
    <property type="match status" value="1"/>
</dbReference>
<keyword evidence="5" id="KW-1185">Reference proteome</keyword>
<dbReference type="SUPFAM" id="SSF48452">
    <property type="entry name" value="TPR-like"/>
    <property type="match status" value="1"/>
</dbReference>
<feature type="repeat" description="TPR" evidence="3">
    <location>
        <begin position="98"/>
        <end position="131"/>
    </location>
</feature>
<dbReference type="OrthoDB" id="948309at2"/>
<evidence type="ECO:0000256" key="1">
    <source>
        <dbReference type="ARBA" id="ARBA00022737"/>
    </source>
</evidence>
<dbReference type="AlphaFoldDB" id="A0A2T0SQ49"/>
<protein>
    <submittedName>
        <fullName evidence="4">Tetratricopeptide repeat protein</fullName>
    </submittedName>
</protein>
<evidence type="ECO:0000313" key="5">
    <source>
        <dbReference type="Proteomes" id="UP000238375"/>
    </source>
</evidence>
<dbReference type="InterPro" id="IPR019734">
    <property type="entry name" value="TPR_rpt"/>
</dbReference>
<name>A0A2T0SQ49_9BACT</name>
<reference evidence="4 5" key="1">
    <citation type="submission" date="2018-03" db="EMBL/GenBank/DDBJ databases">
        <title>Genomic Encyclopedia of Archaeal and Bacterial Type Strains, Phase II (KMG-II): from individual species to whole genera.</title>
        <authorList>
            <person name="Goeker M."/>
        </authorList>
    </citation>
    <scope>NUCLEOTIDE SEQUENCE [LARGE SCALE GENOMIC DNA]</scope>
    <source>
        <strain evidence="4 5">DSM 28354</strain>
    </source>
</reference>
<dbReference type="EMBL" id="PVTE01000014">
    <property type="protein sequence ID" value="PRY35539.1"/>
    <property type="molecule type" value="Genomic_DNA"/>
</dbReference>
<organism evidence="4 5">
    <name type="scientific">Spirosoma oryzae</name>
    <dbReference type="NCBI Taxonomy" id="1469603"/>
    <lineage>
        <taxon>Bacteria</taxon>
        <taxon>Pseudomonadati</taxon>
        <taxon>Bacteroidota</taxon>
        <taxon>Cytophagia</taxon>
        <taxon>Cytophagales</taxon>
        <taxon>Cytophagaceae</taxon>
        <taxon>Spirosoma</taxon>
    </lineage>
</organism>
<dbReference type="InterPro" id="IPR050498">
    <property type="entry name" value="Ycf3"/>
</dbReference>
<accession>A0A2T0SQ49</accession>
<dbReference type="PROSITE" id="PS50005">
    <property type="entry name" value="TPR"/>
    <property type="match status" value="1"/>
</dbReference>
<keyword evidence="2 3" id="KW-0802">TPR repeat</keyword>
<evidence type="ECO:0000256" key="3">
    <source>
        <dbReference type="PROSITE-ProRule" id="PRU00339"/>
    </source>
</evidence>
<keyword evidence="1" id="KW-0677">Repeat</keyword>
<dbReference type="PANTHER" id="PTHR44858:SF1">
    <property type="entry name" value="UDP-N-ACETYLGLUCOSAMINE--PEPTIDE N-ACETYLGLUCOSAMINYLTRANSFERASE SPINDLY-RELATED"/>
    <property type="match status" value="1"/>
</dbReference>
<dbReference type="InterPro" id="IPR011990">
    <property type="entry name" value="TPR-like_helical_dom_sf"/>
</dbReference>
<dbReference type="RefSeq" id="WP_106139045.1">
    <property type="nucleotide sequence ID" value="NZ_PVTE01000014.1"/>
</dbReference>